<feature type="region of interest" description="Disordered" evidence="1">
    <location>
        <begin position="1"/>
        <end position="23"/>
    </location>
</feature>
<protein>
    <submittedName>
        <fullName evidence="3">CbaB and cbaA s for subunit II and subunit I of b(O/a)3-type cytochrome c oxidase</fullName>
    </submittedName>
    <submittedName>
        <fullName evidence="5">Cytochrome c oxidase subunit 2A</fullName>
    </submittedName>
</protein>
<evidence type="ECO:0000313" key="5">
    <source>
        <dbReference type="EMBL" id="RLQ13616.1"/>
    </source>
</evidence>
<name>A0A0K9HER4_GEOSE</name>
<dbReference type="Pfam" id="PF08113">
    <property type="entry name" value="CoxIIa"/>
    <property type="match status" value="1"/>
</dbReference>
<dbReference type="PATRIC" id="fig|1422.14.peg.1891"/>
<evidence type="ECO:0000313" key="4">
    <source>
        <dbReference type="EMBL" id="KYD22424.1"/>
    </source>
</evidence>
<dbReference type="InterPro" id="IPR012538">
    <property type="entry name" value="Cyt_c_oxidase_su2a"/>
</dbReference>
<evidence type="ECO:0000313" key="8">
    <source>
        <dbReference type="Proteomes" id="UP000773850"/>
    </source>
</evidence>
<keyword evidence="2" id="KW-0472">Membrane</keyword>
<keyword evidence="8" id="KW-1185">Reference proteome</keyword>
<reference evidence="5 7" key="3">
    <citation type="submission" date="2018-10" db="EMBL/GenBank/DDBJ databases">
        <title>Geobacillus stearothermophilus in processing lines of powdered infant formula.</title>
        <authorList>
            <person name="Rhee M.S."/>
            <person name="Choi I.-G."/>
            <person name="Cho T.J."/>
            <person name="Park B."/>
        </authorList>
    </citation>
    <scope>NUCLEOTIDE SEQUENCE [LARGE SCALE GENOMIC DNA]</scope>
    <source>
        <strain evidence="5 7">FHS-PPGT130</strain>
    </source>
</reference>
<dbReference type="Proteomes" id="UP000773850">
    <property type="component" value="Unassembled WGS sequence"/>
</dbReference>
<dbReference type="EMBL" id="LUCS01000018">
    <property type="protein sequence ID" value="KAF6511461.1"/>
    <property type="molecule type" value="Genomic_DNA"/>
</dbReference>
<dbReference type="EMBL" id="LQYV01000125">
    <property type="protein sequence ID" value="KYD22424.1"/>
    <property type="molecule type" value="Genomic_DNA"/>
</dbReference>
<gene>
    <name evidence="4" type="ORF">B4109_1343</name>
    <name evidence="5" type="ORF">D9548_10545</name>
    <name evidence="3" type="ORF">GS8_1037</name>
</gene>
<dbReference type="EMBL" id="RCTJ01000037">
    <property type="protein sequence ID" value="RLQ13616.1"/>
    <property type="molecule type" value="Genomic_DNA"/>
</dbReference>
<evidence type="ECO:0000256" key="1">
    <source>
        <dbReference type="SAM" id="MobiDB-lite"/>
    </source>
</evidence>
<dbReference type="Proteomes" id="UP000075424">
    <property type="component" value="Unassembled WGS sequence"/>
</dbReference>
<sequence>MAKPERTKPTAMDRQTKKEKEPALSGTLSSVFLLGFFIIFAWVSVYFLFLHRL</sequence>
<evidence type="ECO:0000313" key="6">
    <source>
        <dbReference type="Proteomes" id="UP000075424"/>
    </source>
</evidence>
<proteinExistence type="predicted"/>
<evidence type="ECO:0000313" key="7">
    <source>
        <dbReference type="Proteomes" id="UP000266922"/>
    </source>
</evidence>
<dbReference type="Proteomes" id="UP000266922">
    <property type="component" value="Unassembled WGS sequence"/>
</dbReference>
<dbReference type="AlphaFoldDB" id="A0A0K9HER4"/>
<keyword evidence="2" id="KW-0812">Transmembrane</keyword>
<dbReference type="OrthoDB" id="2418411at2"/>
<dbReference type="RefSeq" id="WP_049625393.1">
    <property type="nucleotide sequence ID" value="NZ_CBCSGJ010000029.1"/>
</dbReference>
<feature type="transmembrane region" description="Helical" evidence="2">
    <location>
        <begin position="31"/>
        <end position="50"/>
    </location>
</feature>
<dbReference type="GeneID" id="89612149"/>
<reference evidence="3 8" key="2">
    <citation type="submission" date="2016-03" db="EMBL/GenBank/DDBJ databases">
        <title>Spore heat resistance.</title>
        <authorList>
            <person name="Boekhorst J."/>
            <person name="Berendsen E.M."/>
            <person name="Wells-Bennik M.H."/>
            <person name="Kuipers O.P."/>
        </authorList>
    </citation>
    <scope>NUCLEOTIDE SEQUENCE [LARGE SCALE GENOMIC DNA]</scope>
    <source>
        <strain evidence="3 8">GS8</strain>
    </source>
</reference>
<evidence type="ECO:0000313" key="3">
    <source>
        <dbReference type="EMBL" id="KAF6511461.1"/>
    </source>
</evidence>
<evidence type="ECO:0000256" key="2">
    <source>
        <dbReference type="SAM" id="Phobius"/>
    </source>
</evidence>
<reference evidence="4 6" key="1">
    <citation type="submission" date="2016-01" db="EMBL/GenBank/DDBJ databases">
        <title>Draft Genome Sequences of Seven Thermophilic Sporeformers Isolated from Foods.</title>
        <authorList>
            <person name="Berendsen E.M."/>
            <person name="Wells-Bennik M.H."/>
            <person name="Krawcyk A.O."/>
            <person name="De Jong A."/>
            <person name="Holsappel S."/>
            <person name="Eijlander R.T."/>
            <person name="Kuipers O.P."/>
        </authorList>
    </citation>
    <scope>NUCLEOTIDE SEQUENCE [LARGE SCALE GENOMIC DNA]</scope>
    <source>
        <strain evidence="4 6">B4109</strain>
    </source>
</reference>
<comment type="caution">
    <text evidence="5">The sequence shown here is derived from an EMBL/GenBank/DDBJ whole genome shotgun (WGS) entry which is preliminary data.</text>
</comment>
<accession>A0A0K9HER4</accession>
<keyword evidence="2" id="KW-1133">Transmembrane helix</keyword>
<organism evidence="5 7">
    <name type="scientific">Geobacillus stearothermophilus</name>
    <name type="common">Bacillus stearothermophilus</name>
    <dbReference type="NCBI Taxonomy" id="1422"/>
    <lineage>
        <taxon>Bacteria</taxon>
        <taxon>Bacillati</taxon>
        <taxon>Bacillota</taxon>
        <taxon>Bacilli</taxon>
        <taxon>Bacillales</taxon>
        <taxon>Anoxybacillaceae</taxon>
        <taxon>Geobacillus</taxon>
    </lineage>
</organism>